<evidence type="ECO:0000256" key="3">
    <source>
        <dbReference type="ARBA" id="ARBA00022989"/>
    </source>
</evidence>
<dbReference type="NCBIfam" id="TIGR00815">
    <property type="entry name" value="sulP"/>
    <property type="match status" value="1"/>
</dbReference>
<dbReference type="EMBL" id="JADJMH010000020">
    <property type="protein sequence ID" value="MBK7676499.1"/>
    <property type="molecule type" value="Genomic_DNA"/>
</dbReference>
<proteinExistence type="predicted"/>
<feature type="transmembrane region" description="Helical" evidence="5">
    <location>
        <begin position="179"/>
        <end position="203"/>
    </location>
</feature>
<dbReference type="InterPro" id="IPR011547">
    <property type="entry name" value="SLC26A/SulP_dom"/>
</dbReference>
<organism evidence="7 8">
    <name type="scientific">Candidatus Accumulibacter proximus</name>
    <dbReference type="NCBI Taxonomy" id="2954385"/>
    <lineage>
        <taxon>Bacteria</taxon>
        <taxon>Pseudomonadati</taxon>
        <taxon>Pseudomonadota</taxon>
        <taxon>Betaproteobacteria</taxon>
        <taxon>Candidatus Accumulibacter</taxon>
    </lineage>
</organism>
<evidence type="ECO:0000256" key="5">
    <source>
        <dbReference type="SAM" id="Phobius"/>
    </source>
</evidence>
<dbReference type="GO" id="GO:0016020">
    <property type="term" value="C:membrane"/>
    <property type="evidence" value="ECO:0007669"/>
    <property type="project" value="UniProtKB-SubCell"/>
</dbReference>
<dbReference type="AlphaFoldDB" id="A0A935Q024"/>
<feature type="transmembrane region" description="Helical" evidence="5">
    <location>
        <begin position="132"/>
        <end position="150"/>
    </location>
</feature>
<feature type="transmembrane region" description="Helical" evidence="5">
    <location>
        <begin position="343"/>
        <end position="362"/>
    </location>
</feature>
<feature type="transmembrane region" description="Helical" evidence="5">
    <location>
        <begin position="269"/>
        <end position="293"/>
    </location>
</feature>
<dbReference type="PANTHER" id="PTHR11814">
    <property type="entry name" value="SULFATE TRANSPORTER"/>
    <property type="match status" value="1"/>
</dbReference>
<evidence type="ECO:0000256" key="2">
    <source>
        <dbReference type="ARBA" id="ARBA00022692"/>
    </source>
</evidence>
<dbReference type="Pfam" id="PF00916">
    <property type="entry name" value="Sulfate_transp"/>
    <property type="match status" value="1"/>
</dbReference>
<feature type="transmembrane region" description="Helical" evidence="5">
    <location>
        <begin position="305"/>
        <end position="323"/>
    </location>
</feature>
<comment type="caution">
    <text evidence="7">The sequence shown here is derived from an EMBL/GenBank/DDBJ whole genome shotgun (WGS) entry which is preliminary data.</text>
</comment>
<evidence type="ECO:0000313" key="8">
    <source>
        <dbReference type="Proteomes" id="UP000697998"/>
    </source>
</evidence>
<keyword evidence="3 5" id="KW-1133">Transmembrane helix</keyword>
<dbReference type="SUPFAM" id="SSF52091">
    <property type="entry name" value="SpoIIaa-like"/>
    <property type="match status" value="1"/>
</dbReference>
<dbReference type="InterPro" id="IPR002645">
    <property type="entry name" value="STAS_dom"/>
</dbReference>
<dbReference type="Gene3D" id="3.30.750.24">
    <property type="entry name" value="STAS domain"/>
    <property type="match status" value="1"/>
</dbReference>
<feature type="transmembrane region" description="Helical" evidence="5">
    <location>
        <begin position="73"/>
        <end position="93"/>
    </location>
</feature>
<evidence type="ECO:0000256" key="1">
    <source>
        <dbReference type="ARBA" id="ARBA00004141"/>
    </source>
</evidence>
<keyword evidence="4 5" id="KW-0472">Membrane</keyword>
<feature type="domain" description="STAS" evidence="6">
    <location>
        <begin position="453"/>
        <end position="566"/>
    </location>
</feature>
<dbReference type="InterPro" id="IPR036513">
    <property type="entry name" value="STAS_dom_sf"/>
</dbReference>
<dbReference type="Proteomes" id="UP000697998">
    <property type="component" value="Unassembled WGS sequence"/>
</dbReference>
<feature type="transmembrane region" description="Helical" evidence="5">
    <location>
        <begin position="367"/>
        <end position="387"/>
    </location>
</feature>
<dbReference type="PROSITE" id="PS50801">
    <property type="entry name" value="STAS"/>
    <property type="match status" value="1"/>
</dbReference>
<feature type="transmembrane region" description="Helical" evidence="5">
    <location>
        <begin position="99"/>
        <end position="120"/>
    </location>
</feature>
<feature type="transmembrane region" description="Helical" evidence="5">
    <location>
        <begin position="399"/>
        <end position="423"/>
    </location>
</feature>
<keyword evidence="2 5" id="KW-0812">Transmembrane</keyword>
<reference evidence="7 8" key="1">
    <citation type="submission" date="2020-10" db="EMBL/GenBank/DDBJ databases">
        <title>Connecting structure to function with the recovery of over 1000 high-quality activated sludge metagenome-assembled genomes encoding full-length rRNA genes using long-read sequencing.</title>
        <authorList>
            <person name="Singleton C.M."/>
            <person name="Petriglieri F."/>
            <person name="Kristensen J.M."/>
            <person name="Kirkegaard R.H."/>
            <person name="Michaelsen T.Y."/>
            <person name="Andersen M.H."/>
            <person name="Karst S.M."/>
            <person name="Dueholm M.S."/>
            <person name="Nielsen P.H."/>
            <person name="Albertsen M."/>
        </authorList>
    </citation>
    <scope>NUCLEOTIDE SEQUENCE [LARGE SCALE GENOMIC DNA]</scope>
    <source>
        <strain evidence="7">EsbW_18-Q3-R4-48_BATAC.285</strain>
    </source>
</reference>
<comment type="subcellular location">
    <subcellularLocation>
        <location evidence="1">Membrane</location>
        <topology evidence="1">Multi-pass membrane protein</topology>
    </subcellularLocation>
</comment>
<evidence type="ECO:0000259" key="6">
    <source>
        <dbReference type="PROSITE" id="PS50801"/>
    </source>
</evidence>
<gene>
    <name evidence="7" type="primary">sulP</name>
    <name evidence="7" type="ORF">IPJ27_18040</name>
</gene>
<dbReference type="Pfam" id="PF01740">
    <property type="entry name" value="STAS"/>
    <property type="match status" value="1"/>
</dbReference>
<name>A0A935Q024_9PROT</name>
<feature type="transmembrane region" description="Helical" evidence="5">
    <location>
        <begin position="50"/>
        <end position="66"/>
    </location>
</feature>
<sequence>MPLTCRFLPGWLRNYRQEQLGADLLAGLVVTVLVIPQSLAYALLAGLPPQVGLYVSILPVIAYALLGSSMVQSVGPVAITAIMTYAVLSPLAAPGSPEYIVLAAALSLVSGVMLLACGAMRLGFLSQLLSRPVISGFISGSAILIIVSQMKHLLGLSLNGANAWQLLVDLLRLLPGSHWPTLAIGMAALLTLVFVRGGLTGALVRLGVSIGKATLIIRLMPLLVVLLATVVVIALDLDRRQGVAVVGTVVEGLPGFEFVFPAFDTLKMLIVPAAVMALIGMVQGITLAQTMAIKRRERIDANAELLGLGGANVVAAFSGGMPVGGGLSRSAINLAAGAQTPLASIVSAVSMIAVVVGAAHFFARLPLAVLAATIVMAAYTMIDIRGLRQAWAYDRADGLAWLGTAGGVLVLGLETGIGLGVVLSMGTLLLRASTPHIAVIGRIPGSEHFRNVERHEVQTIPGVLFLRIDESLFFGNLGAVELRLNQALEQSSGIRHLVLVMSAVNRMDATAVEVLAEVNRDLAERNTRLHLAEVKGPVQDRLLHSELWASLSGEVFLSANEAFEKLGGQLE</sequence>
<feature type="transmembrane region" description="Helical" evidence="5">
    <location>
        <begin position="215"/>
        <end position="235"/>
    </location>
</feature>
<dbReference type="InterPro" id="IPR001902">
    <property type="entry name" value="SLC26A/SulP_fam"/>
</dbReference>
<evidence type="ECO:0000256" key="4">
    <source>
        <dbReference type="ARBA" id="ARBA00023136"/>
    </source>
</evidence>
<evidence type="ECO:0000313" key="7">
    <source>
        <dbReference type="EMBL" id="MBK7676499.1"/>
    </source>
</evidence>
<dbReference type="CDD" id="cd07042">
    <property type="entry name" value="STAS_SulP_like_sulfate_transporter"/>
    <property type="match status" value="1"/>
</dbReference>
<feature type="transmembrane region" description="Helical" evidence="5">
    <location>
        <begin position="20"/>
        <end position="44"/>
    </location>
</feature>
<accession>A0A935Q024</accession>
<protein>
    <submittedName>
        <fullName evidence="7">Sulfate permease</fullName>
    </submittedName>
</protein>
<dbReference type="GO" id="GO:0055085">
    <property type="term" value="P:transmembrane transport"/>
    <property type="evidence" value="ECO:0007669"/>
    <property type="project" value="InterPro"/>
</dbReference>